<keyword evidence="2" id="KW-0067">ATP-binding</keyword>
<dbReference type="FunFam" id="3.90.640.10:FF:000021">
    <property type="entry name" value="Heat shock protein 14"/>
    <property type="match status" value="1"/>
</dbReference>
<proteinExistence type="predicted"/>
<feature type="compositionally biased region" description="Acidic residues" evidence="3">
    <location>
        <begin position="529"/>
        <end position="546"/>
    </location>
</feature>
<dbReference type="InterPro" id="IPR043129">
    <property type="entry name" value="ATPase_NBD"/>
</dbReference>
<dbReference type="GeneID" id="91088210"/>
<dbReference type="PANTHER" id="PTHR45639">
    <property type="entry name" value="HSC70CB, ISOFORM G-RELATED"/>
    <property type="match status" value="1"/>
</dbReference>
<evidence type="ECO:0000256" key="1">
    <source>
        <dbReference type="ARBA" id="ARBA00022741"/>
    </source>
</evidence>
<gene>
    <name evidence="4" type="ORF">L203_104000</name>
</gene>
<keyword evidence="1" id="KW-0547">Nucleotide-binding</keyword>
<dbReference type="PRINTS" id="PR00301">
    <property type="entry name" value="HEATSHOCK70"/>
</dbReference>
<dbReference type="SUPFAM" id="SSF53067">
    <property type="entry name" value="Actin-like ATPase domain"/>
    <property type="match status" value="2"/>
</dbReference>
<keyword evidence="5" id="KW-1185">Reference proteome</keyword>
<dbReference type="GO" id="GO:0140662">
    <property type="term" value="F:ATP-dependent protein folding chaperone"/>
    <property type="evidence" value="ECO:0007669"/>
    <property type="project" value="InterPro"/>
</dbReference>
<dbReference type="Pfam" id="PF00012">
    <property type="entry name" value="HSP70"/>
    <property type="match status" value="2"/>
</dbReference>
<organism evidence="4 5">
    <name type="scientific">Cryptococcus depauperatus CBS 7841</name>
    <dbReference type="NCBI Taxonomy" id="1295531"/>
    <lineage>
        <taxon>Eukaryota</taxon>
        <taxon>Fungi</taxon>
        <taxon>Dikarya</taxon>
        <taxon>Basidiomycota</taxon>
        <taxon>Agaricomycotina</taxon>
        <taxon>Tremellomycetes</taxon>
        <taxon>Tremellales</taxon>
        <taxon>Cryptococcaceae</taxon>
        <taxon>Cryptococcus</taxon>
    </lineage>
</organism>
<dbReference type="PANTHER" id="PTHR45639:SF32">
    <property type="entry name" value="HEAT SHOCK PROTEIN PDR13"/>
    <property type="match status" value="1"/>
</dbReference>
<evidence type="ECO:0000313" key="4">
    <source>
        <dbReference type="EMBL" id="WVN88787.1"/>
    </source>
</evidence>
<feature type="compositionally biased region" description="Low complexity" evidence="3">
    <location>
        <begin position="117"/>
        <end position="134"/>
    </location>
</feature>
<feature type="region of interest" description="Disordered" evidence="3">
    <location>
        <begin position="526"/>
        <end position="548"/>
    </location>
</feature>
<dbReference type="AlphaFoldDB" id="A0AAJ8M2K3"/>
<dbReference type="Gene3D" id="3.30.420.40">
    <property type="match status" value="2"/>
</dbReference>
<reference evidence="4" key="1">
    <citation type="submission" date="2016-06" db="EMBL/GenBank/DDBJ databases">
        <authorList>
            <person name="Cuomo C."/>
            <person name="Litvintseva A."/>
            <person name="Heitman J."/>
            <person name="Chen Y."/>
            <person name="Sun S."/>
            <person name="Springer D."/>
            <person name="Dromer F."/>
            <person name="Young S."/>
            <person name="Zeng Q."/>
            <person name="Chapman S."/>
            <person name="Gujja S."/>
            <person name="Saif S."/>
            <person name="Birren B."/>
        </authorList>
    </citation>
    <scope>NUCLEOTIDE SEQUENCE</scope>
    <source>
        <strain evidence="4">CBS 7841</strain>
    </source>
</reference>
<protein>
    <recommendedName>
        <fullName evidence="6">Hsp71-like protein</fullName>
    </recommendedName>
</protein>
<sequence>MVSLELSRSVLGINFGQSYASIAVIDKEGHPTCIANEEGERQIACAISYAGEQVYIGNGALPHLVKNGQNTIMGFRNLIGHTYDEVDHTAILTAPLIPSSTTPSYTVDVLVPPPPKSTSRSAPRSAATSGAATPVVAEPIPSQKTISVPEVTTLFLSTLFTSATDFLGVKPSAAVISSPTWFSSAQKDALREAAEAAGIHVLQVLDEAAAVLVGYRVGLSEERKTRGLLGNPEEGKAGEHEARDKRVVVLDMGETSLGVSVIQVADGEYVVLAKGRDDKLGGREFDNLLLKHFAKEFTKKTKVALELPCGESASAADKRAEAKLRLAVEHTKRSLSASSGAATCAVESLKDGLDLSSAINRMRFDGLASAVYRQVGSKLTSIVQSAGLDLCQIDEVLLAGASTLFTGLQNSLSYLFPSTTPITTTIDPAEVIAIGCALQALHLSTLGDELKLDDVLAVACEKTDVISAPIGIILPGQKDNNFAATIVPFGAPLPARRRVAIPAPAGKVAFELWEGKEEVKVDFIAPEPMEPDEGEENDEDFEPTEPEEVKTPISVKIKALCGVEIDVKKEGQVILEVIVQRGGSLVVKAWEEGREEEALQIGA</sequence>
<dbReference type="InterPro" id="IPR013126">
    <property type="entry name" value="Hsp_70_fam"/>
</dbReference>
<dbReference type="Proteomes" id="UP000094043">
    <property type="component" value="Chromosome 4"/>
</dbReference>
<evidence type="ECO:0000313" key="5">
    <source>
        <dbReference type="Proteomes" id="UP000094043"/>
    </source>
</evidence>
<name>A0AAJ8M2K3_9TREE</name>
<evidence type="ECO:0008006" key="6">
    <source>
        <dbReference type="Google" id="ProtNLM"/>
    </source>
</evidence>
<dbReference type="EMBL" id="CP143787">
    <property type="protein sequence ID" value="WVN88787.1"/>
    <property type="molecule type" value="Genomic_DNA"/>
</dbReference>
<dbReference type="KEGG" id="cdep:91088210"/>
<feature type="region of interest" description="Disordered" evidence="3">
    <location>
        <begin position="112"/>
        <end position="134"/>
    </location>
</feature>
<dbReference type="GO" id="GO:0005634">
    <property type="term" value="C:nucleus"/>
    <property type="evidence" value="ECO:0007669"/>
    <property type="project" value="TreeGrafter"/>
</dbReference>
<dbReference type="RefSeq" id="XP_066069487.1">
    <property type="nucleotide sequence ID" value="XM_066213390.1"/>
</dbReference>
<dbReference type="GO" id="GO:0005829">
    <property type="term" value="C:cytosol"/>
    <property type="evidence" value="ECO:0007669"/>
    <property type="project" value="TreeGrafter"/>
</dbReference>
<reference evidence="4" key="3">
    <citation type="submission" date="2024-01" db="EMBL/GenBank/DDBJ databases">
        <authorList>
            <person name="Coelho M.A."/>
            <person name="David-Palma M."/>
            <person name="Shea T."/>
            <person name="Sun S."/>
            <person name="Cuomo C.A."/>
            <person name="Heitman J."/>
        </authorList>
    </citation>
    <scope>NUCLEOTIDE SEQUENCE</scope>
    <source>
        <strain evidence="4">CBS 7841</strain>
    </source>
</reference>
<dbReference type="Gene3D" id="3.90.640.10">
    <property type="entry name" value="Actin, Chain A, domain 4"/>
    <property type="match status" value="1"/>
</dbReference>
<reference evidence="4" key="2">
    <citation type="journal article" date="2022" name="Elife">
        <title>Obligate sexual reproduction of a homothallic fungus closely related to the Cryptococcus pathogenic species complex.</title>
        <authorList>
            <person name="Passer A.R."/>
            <person name="Clancey S.A."/>
            <person name="Shea T."/>
            <person name="David-Palma M."/>
            <person name="Averette A.F."/>
            <person name="Boekhout T."/>
            <person name="Porcel B.M."/>
            <person name="Nowrousian M."/>
            <person name="Cuomo C.A."/>
            <person name="Sun S."/>
            <person name="Heitman J."/>
            <person name="Coelho M.A."/>
        </authorList>
    </citation>
    <scope>NUCLEOTIDE SEQUENCE</scope>
    <source>
        <strain evidence="4">CBS 7841</strain>
    </source>
</reference>
<dbReference type="Gene3D" id="3.30.30.30">
    <property type="match status" value="1"/>
</dbReference>
<accession>A0AAJ8M2K3</accession>
<evidence type="ECO:0000256" key="2">
    <source>
        <dbReference type="ARBA" id="ARBA00022840"/>
    </source>
</evidence>
<evidence type="ECO:0000256" key="3">
    <source>
        <dbReference type="SAM" id="MobiDB-lite"/>
    </source>
</evidence>
<dbReference type="GO" id="GO:0005524">
    <property type="term" value="F:ATP binding"/>
    <property type="evidence" value="ECO:0007669"/>
    <property type="project" value="UniProtKB-KW"/>
</dbReference>